<feature type="transmembrane region" description="Helical" evidence="1">
    <location>
        <begin position="294"/>
        <end position="313"/>
    </location>
</feature>
<organism evidence="2 3">
    <name type="scientific">Halothiobacillus neapolitanus (strain ATCC 23641 / DSM 15147 / CIP 104769 / NCIMB 8539 / c2)</name>
    <name type="common">Thiobacillus neapolitanus</name>
    <dbReference type="NCBI Taxonomy" id="555778"/>
    <lineage>
        <taxon>Bacteria</taxon>
        <taxon>Pseudomonadati</taxon>
        <taxon>Pseudomonadota</taxon>
        <taxon>Gammaproteobacteria</taxon>
        <taxon>Chromatiales</taxon>
        <taxon>Halothiobacillaceae</taxon>
        <taxon>Halothiobacillus</taxon>
    </lineage>
</organism>
<dbReference type="eggNOG" id="COG1271">
    <property type="taxonomic scope" value="Bacteria"/>
</dbReference>
<feature type="transmembrane region" description="Helical" evidence="1">
    <location>
        <begin position="339"/>
        <end position="362"/>
    </location>
</feature>
<feature type="transmembrane region" description="Helical" evidence="1">
    <location>
        <begin position="260"/>
        <end position="282"/>
    </location>
</feature>
<reference evidence="2 3" key="1">
    <citation type="submission" date="2009-10" db="EMBL/GenBank/DDBJ databases">
        <title>Complete sequence of Halothiobacillus neapolitanus c2.</title>
        <authorList>
            <consortium name="US DOE Joint Genome Institute"/>
            <person name="Lucas S."/>
            <person name="Copeland A."/>
            <person name="Lapidus A."/>
            <person name="Glavina del Rio T."/>
            <person name="Tice H."/>
            <person name="Bruce D."/>
            <person name="Goodwin L."/>
            <person name="Pitluck S."/>
            <person name="Davenport K."/>
            <person name="Brettin T."/>
            <person name="Detter J.C."/>
            <person name="Han C."/>
            <person name="Tapia R."/>
            <person name="Larimer F."/>
            <person name="Land M."/>
            <person name="Hauser L."/>
            <person name="Kyrpides N."/>
            <person name="Mikhailova N."/>
            <person name="Kerfeld C."/>
            <person name="Cannon G."/>
            <person name="Heinhort S."/>
        </authorList>
    </citation>
    <scope>NUCLEOTIDE SEQUENCE [LARGE SCALE GENOMIC DNA]</scope>
    <source>
        <strain evidence="3">ATCC 23641 / c2</strain>
    </source>
</reference>
<feature type="transmembrane region" description="Helical" evidence="1">
    <location>
        <begin position="71"/>
        <end position="91"/>
    </location>
</feature>
<evidence type="ECO:0000313" key="2">
    <source>
        <dbReference type="EMBL" id="ACX96669.1"/>
    </source>
</evidence>
<sequence>MDASMLYALRDPLGVPAAPIIFLLLGVLTWALHIAAVHVLLGASGLTLFGSLNKNPHWRRLADAMVSTAKIAVSVAIVLGVAPLLFVQVIYDPFWYTSNVLSAWWVIGFIAFLIIGSLLLFTFYALNSSMKTQPKTRCPGAMLAAIAFFLVVGFIMHALSVQMLKPEKWMEWYAPGGIVDASGRALHAYNFWRFGFFISLSAPVIGLWLIAYRRYLLGRENEDQGYLAFVRRLAMPLISIGGIIALALYAGWMATLDQNVASFALSFWSIITVAMLLLAVAVPFVLNKKLDTGFWGYVPFAVGAVALIVVGAMREALRWVTLYGVHGYNALDYKLHMDWYSTLMFFLTFAAIGGAVLAYLLTVSWKAGQTKGMYVASPMVNRMGTIGISLLAVWIIQYFAIGLWVAYSG</sequence>
<feature type="transmembrane region" description="Helical" evidence="1">
    <location>
        <begin position="20"/>
        <end position="50"/>
    </location>
</feature>
<feature type="transmembrane region" description="Helical" evidence="1">
    <location>
        <begin position="103"/>
        <end position="126"/>
    </location>
</feature>
<dbReference type="STRING" id="555778.Hneap_1847"/>
<keyword evidence="1" id="KW-1133">Transmembrane helix</keyword>
<keyword evidence="1" id="KW-0472">Membrane</keyword>
<dbReference type="KEGG" id="hna:Hneap_1847"/>
<name>D0L1U6_HALNC</name>
<feature type="transmembrane region" description="Helical" evidence="1">
    <location>
        <begin position="383"/>
        <end position="407"/>
    </location>
</feature>
<keyword evidence="3" id="KW-1185">Reference proteome</keyword>
<accession>D0L1U6</accession>
<evidence type="ECO:0000256" key="1">
    <source>
        <dbReference type="SAM" id="Phobius"/>
    </source>
</evidence>
<feature type="transmembrane region" description="Helical" evidence="1">
    <location>
        <begin position="138"/>
        <end position="159"/>
    </location>
</feature>
<feature type="transmembrane region" description="Helical" evidence="1">
    <location>
        <begin position="191"/>
        <end position="212"/>
    </location>
</feature>
<proteinExistence type="predicted"/>
<dbReference type="RefSeq" id="WP_012824702.1">
    <property type="nucleotide sequence ID" value="NC_013422.1"/>
</dbReference>
<evidence type="ECO:0000313" key="3">
    <source>
        <dbReference type="Proteomes" id="UP000009102"/>
    </source>
</evidence>
<protein>
    <submittedName>
        <fullName evidence="2">Uncharacterized protein</fullName>
    </submittedName>
</protein>
<feature type="transmembrane region" description="Helical" evidence="1">
    <location>
        <begin position="233"/>
        <end position="254"/>
    </location>
</feature>
<gene>
    <name evidence="2" type="ordered locus">Hneap_1847</name>
</gene>
<dbReference type="AlphaFoldDB" id="D0L1U6"/>
<dbReference type="OrthoDB" id="9810382at2"/>
<dbReference type="HOGENOM" id="CLU_690186_0_0_6"/>
<keyword evidence="1" id="KW-0812">Transmembrane</keyword>
<dbReference type="Proteomes" id="UP000009102">
    <property type="component" value="Chromosome"/>
</dbReference>
<dbReference type="EMBL" id="CP001801">
    <property type="protein sequence ID" value="ACX96669.1"/>
    <property type="molecule type" value="Genomic_DNA"/>
</dbReference>